<dbReference type="OrthoDB" id="7173339at2"/>
<keyword evidence="4 9" id="KW-1133">Transmembrane helix</keyword>
<dbReference type="PANTHER" id="PTHR38035">
    <property type="entry name" value="UPF0070 PROTEIN YFGM"/>
    <property type="match status" value="1"/>
</dbReference>
<gene>
    <name evidence="11" type="ORF">B5P45_23880</name>
</gene>
<proteinExistence type="inferred from homology"/>
<evidence type="ECO:0000256" key="3">
    <source>
        <dbReference type="ARBA" id="ARBA00022692"/>
    </source>
</evidence>
<evidence type="ECO:0000256" key="2">
    <source>
        <dbReference type="ARBA" id="ARBA00022475"/>
    </source>
</evidence>
<feature type="domain" description="Ancillary SecYEG translocon subunit/Cell division coordinator CpoB TPR" evidence="10">
    <location>
        <begin position="20"/>
        <end position="214"/>
    </location>
</feature>
<dbReference type="KEGG" id="pht:BLM14_13420"/>
<evidence type="ECO:0000256" key="7">
    <source>
        <dbReference type="ARBA" id="ARBA00024197"/>
    </source>
</evidence>
<evidence type="ECO:0000313" key="11">
    <source>
        <dbReference type="EMBL" id="PIO42087.1"/>
    </source>
</evidence>
<dbReference type="InterPro" id="IPR018704">
    <property type="entry name" value="SecYEG/CpoB_TPR"/>
</dbReference>
<keyword evidence="12" id="KW-1185">Reference proteome</keyword>
<dbReference type="InterPro" id="IPR026039">
    <property type="entry name" value="YfgM"/>
</dbReference>
<comment type="caution">
    <text evidence="11">The sequence shown here is derived from an EMBL/GenBank/DDBJ whole genome shotgun (WGS) entry which is preliminary data.</text>
</comment>
<evidence type="ECO:0000256" key="9">
    <source>
        <dbReference type="SAM" id="Phobius"/>
    </source>
</evidence>
<dbReference type="Proteomes" id="UP000232163">
    <property type="component" value="Unassembled WGS sequence"/>
</dbReference>
<dbReference type="SUPFAM" id="SSF48452">
    <property type="entry name" value="TPR-like"/>
    <property type="match status" value="1"/>
</dbReference>
<comment type="subcellular location">
    <subcellularLocation>
        <location evidence="1">Cell membrane</location>
        <topology evidence="1">Single-pass type II membrane protein</topology>
    </subcellularLocation>
</comment>
<evidence type="ECO:0000256" key="1">
    <source>
        <dbReference type="ARBA" id="ARBA00004401"/>
    </source>
</evidence>
<dbReference type="Gene3D" id="1.25.40.10">
    <property type="entry name" value="Tetratricopeptide repeat domain"/>
    <property type="match status" value="1"/>
</dbReference>
<dbReference type="AlphaFoldDB" id="A0A2N9VRG9"/>
<sequence length="226" mass="24142">MTDDGFFREVNEELRSDKVKAIWTRYGSLLIGAVVAIVVGTGVFAFYEYWTEKQASQSGDQFLAALNFVRDGKNDEALKALDQLEKDGYGAYPVLARMRAAGVIAQKGDFAGAVAAFDKVSADTSIPQAIRDLAKLRAAFILVDTGSYDDVASRVEALSSDSNPMRHSAREALGLAAWKAGRGADASKLFQQISDDQTAPANVRQFADTMLDMLKSTGAATAAAAG</sequence>
<keyword evidence="6" id="KW-0143">Chaperone</keyword>
<organism evidence="11 12">
    <name type="scientific">Phyllobacterium zundukense</name>
    <dbReference type="NCBI Taxonomy" id="1867719"/>
    <lineage>
        <taxon>Bacteria</taxon>
        <taxon>Pseudomonadati</taxon>
        <taxon>Pseudomonadota</taxon>
        <taxon>Alphaproteobacteria</taxon>
        <taxon>Hyphomicrobiales</taxon>
        <taxon>Phyllobacteriaceae</taxon>
        <taxon>Phyllobacterium</taxon>
    </lineage>
</organism>
<evidence type="ECO:0000256" key="6">
    <source>
        <dbReference type="ARBA" id="ARBA00023186"/>
    </source>
</evidence>
<dbReference type="GO" id="GO:0044877">
    <property type="term" value="F:protein-containing complex binding"/>
    <property type="evidence" value="ECO:0007669"/>
    <property type="project" value="InterPro"/>
</dbReference>
<dbReference type="GO" id="GO:0005886">
    <property type="term" value="C:plasma membrane"/>
    <property type="evidence" value="ECO:0007669"/>
    <property type="project" value="UniProtKB-SubCell"/>
</dbReference>
<protein>
    <recommendedName>
        <fullName evidence="8">Ancillary SecYEG translocon subunit</fullName>
    </recommendedName>
</protein>
<evidence type="ECO:0000256" key="4">
    <source>
        <dbReference type="ARBA" id="ARBA00022989"/>
    </source>
</evidence>
<dbReference type="RefSeq" id="WP_099999848.1">
    <property type="nucleotide sequence ID" value="NZ_CP017940.1"/>
</dbReference>
<reference evidence="11 12" key="1">
    <citation type="journal article" date="2017" name="Int J Environ Stud">
        <title>Does the Miocene-Pliocene relict legume Oxytropis triphylla form nitrogen-fixing nodules with a combination of bacterial strains?</title>
        <authorList>
            <person name="Safronova V."/>
            <person name="Belimov A."/>
            <person name="Sazanova A."/>
            <person name="Kuznetsova I."/>
            <person name="Popova J."/>
            <person name="Andronov E."/>
            <person name="Verkhozina A."/>
            <person name="Tikhonovich I."/>
        </authorList>
    </citation>
    <scope>NUCLEOTIDE SEQUENCE [LARGE SCALE GENOMIC DNA]</scope>
    <source>
        <strain evidence="11 12">Tri-38</strain>
    </source>
</reference>
<evidence type="ECO:0000259" key="10">
    <source>
        <dbReference type="Pfam" id="PF09976"/>
    </source>
</evidence>
<dbReference type="PANTHER" id="PTHR38035:SF1">
    <property type="entry name" value="ANCILLARY SECYEG TRANSLOCON SUBUNIT"/>
    <property type="match status" value="1"/>
</dbReference>
<dbReference type="InterPro" id="IPR011990">
    <property type="entry name" value="TPR-like_helical_dom_sf"/>
</dbReference>
<keyword evidence="2" id="KW-1003">Cell membrane</keyword>
<dbReference type="EMBL" id="MZMT01000053">
    <property type="protein sequence ID" value="PIO42087.1"/>
    <property type="molecule type" value="Genomic_DNA"/>
</dbReference>
<comment type="similarity">
    <text evidence="7">Belongs to the YfgM family.</text>
</comment>
<evidence type="ECO:0000313" key="12">
    <source>
        <dbReference type="Proteomes" id="UP000232163"/>
    </source>
</evidence>
<name>A0A2N9VRG9_9HYPH</name>
<dbReference type="Pfam" id="PF09976">
    <property type="entry name" value="TPR_21"/>
    <property type="match status" value="1"/>
</dbReference>
<evidence type="ECO:0000256" key="5">
    <source>
        <dbReference type="ARBA" id="ARBA00023136"/>
    </source>
</evidence>
<feature type="transmembrane region" description="Helical" evidence="9">
    <location>
        <begin position="26"/>
        <end position="47"/>
    </location>
</feature>
<keyword evidence="3 9" id="KW-0812">Transmembrane</keyword>
<accession>A0A2N9VRG9</accession>
<keyword evidence="5 9" id="KW-0472">Membrane</keyword>
<evidence type="ECO:0000256" key="8">
    <source>
        <dbReference type="ARBA" id="ARBA00024235"/>
    </source>
</evidence>